<evidence type="ECO:0000313" key="1">
    <source>
        <dbReference type="EMBL" id="CAD1561457.1"/>
    </source>
</evidence>
<organism evidence="1">
    <name type="scientific">Bracon brevicornis</name>
    <dbReference type="NCBI Taxonomy" id="1563983"/>
    <lineage>
        <taxon>Eukaryota</taxon>
        <taxon>Metazoa</taxon>
        <taxon>Ecdysozoa</taxon>
        <taxon>Arthropoda</taxon>
        <taxon>Hexapoda</taxon>
        <taxon>Insecta</taxon>
        <taxon>Pterygota</taxon>
        <taxon>Neoptera</taxon>
        <taxon>Endopterygota</taxon>
        <taxon>Hymenoptera</taxon>
        <taxon>Apocrita</taxon>
        <taxon>Ichneumonoidea</taxon>
        <taxon>Braconidae</taxon>
        <taxon>Braconinae</taxon>
        <taxon>Bracon</taxon>
    </lineage>
</organism>
<sequence length="132" mass="15409">MTIETNGISRLLPIQNPSTSYDELRQSHKNQISISNCDNETSSNWKKNTCKPLRIIDKRDRNKIAAKYANTTNVKRTTGKKWWRLFKWIPMPKVLRIDITNINTGDGIADIECSREEYSMTARYIAKQNRFV</sequence>
<proteinExistence type="predicted"/>
<name>A0A6V7KG55_9HYME</name>
<gene>
    <name evidence="1" type="ORF">BBRV_LOCUS74817</name>
</gene>
<dbReference type="AlphaFoldDB" id="A0A6V7KG55"/>
<protein>
    <submittedName>
        <fullName evidence="1">Uncharacterized protein</fullName>
    </submittedName>
</protein>
<dbReference type="EMBL" id="CADCXW020000026">
    <property type="protein sequence ID" value="CAD1561457.1"/>
    <property type="molecule type" value="Genomic_DNA"/>
</dbReference>
<reference evidence="1" key="1">
    <citation type="submission" date="2020-07" db="EMBL/GenBank/DDBJ databases">
        <authorList>
            <person name="Ferguson B K."/>
        </authorList>
    </citation>
    <scope>NUCLEOTIDE SEQUENCE</scope>
    <source>
        <strain evidence="1">L06</strain>
    </source>
</reference>
<accession>A0A6V7KG55</accession>